<dbReference type="OrthoDB" id="3625784at2"/>
<keyword evidence="1" id="KW-0812">Transmembrane</keyword>
<organism evidence="2 3">
    <name type="scientific">Amycolatopsis australiensis</name>
    <dbReference type="NCBI Taxonomy" id="546364"/>
    <lineage>
        <taxon>Bacteria</taxon>
        <taxon>Bacillati</taxon>
        <taxon>Actinomycetota</taxon>
        <taxon>Actinomycetes</taxon>
        <taxon>Pseudonocardiales</taxon>
        <taxon>Pseudonocardiaceae</taxon>
        <taxon>Amycolatopsis</taxon>
    </lineage>
</organism>
<gene>
    <name evidence="2" type="ORF">SAMN04489730_3545</name>
</gene>
<evidence type="ECO:0000313" key="2">
    <source>
        <dbReference type="EMBL" id="SFW73033.1"/>
    </source>
</evidence>
<evidence type="ECO:0008006" key="4">
    <source>
        <dbReference type="Google" id="ProtNLM"/>
    </source>
</evidence>
<keyword evidence="1" id="KW-0472">Membrane</keyword>
<feature type="transmembrane region" description="Helical" evidence="1">
    <location>
        <begin position="83"/>
        <end position="104"/>
    </location>
</feature>
<evidence type="ECO:0000256" key="1">
    <source>
        <dbReference type="SAM" id="Phobius"/>
    </source>
</evidence>
<feature type="transmembrane region" description="Helical" evidence="1">
    <location>
        <begin position="52"/>
        <end position="71"/>
    </location>
</feature>
<feature type="transmembrane region" description="Helical" evidence="1">
    <location>
        <begin position="153"/>
        <end position="171"/>
    </location>
</feature>
<evidence type="ECO:0000313" key="3">
    <source>
        <dbReference type="Proteomes" id="UP000182740"/>
    </source>
</evidence>
<feature type="transmembrane region" description="Helical" evidence="1">
    <location>
        <begin position="124"/>
        <end position="147"/>
    </location>
</feature>
<name>A0A1K1RLT3_9PSEU</name>
<accession>A0A1K1RLT3</accession>
<protein>
    <recommendedName>
        <fullName evidence="4">Integral membrane protein</fullName>
    </recommendedName>
</protein>
<dbReference type="Pfam" id="PF19853">
    <property type="entry name" value="DUF6328"/>
    <property type="match status" value="1"/>
</dbReference>
<dbReference type="RefSeq" id="WP_072477323.1">
    <property type="nucleotide sequence ID" value="NZ_FPJG01000006.1"/>
</dbReference>
<reference evidence="3" key="1">
    <citation type="submission" date="2016-11" db="EMBL/GenBank/DDBJ databases">
        <authorList>
            <person name="Varghese N."/>
            <person name="Submissions S."/>
        </authorList>
    </citation>
    <scope>NUCLEOTIDE SEQUENCE [LARGE SCALE GENOMIC DNA]</scope>
    <source>
        <strain evidence="3">DSM 44671</strain>
    </source>
</reference>
<dbReference type="Proteomes" id="UP000182740">
    <property type="component" value="Unassembled WGS sequence"/>
</dbReference>
<proteinExistence type="predicted"/>
<keyword evidence="1" id="KW-1133">Transmembrane helix</keyword>
<dbReference type="AlphaFoldDB" id="A0A1K1RLT3"/>
<sequence>MNVNGIETTCLDRPHPAELPDAHDQWNFAARRETPTQRLDRNYAEILQEVRVAQTGVQLLLAFLLTVAFTPRFATLTEFERRVYVSAPILGAAATALLIAPAAFHRLVFQRRLKRELVLASSRFALFGLTLLMLSIGSALLLILSVTLGAVPAAWFTVGALGWFALWWFVVPMWSRIRNSRC</sequence>
<dbReference type="STRING" id="546364.SAMN04489730_3545"/>
<keyword evidence="3" id="KW-1185">Reference proteome</keyword>
<dbReference type="InterPro" id="IPR046291">
    <property type="entry name" value="DUF6328"/>
</dbReference>
<dbReference type="EMBL" id="FPJG01000006">
    <property type="protein sequence ID" value="SFW73033.1"/>
    <property type="molecule type" value="Genomic_DNA"/>
</dbReference>